<evidence type="ECO:0000313" key="3">
    <source>
        <dbReference type="Proteomes" id="UP000054560"/>
    </source>
</evidence>
<dbReference type="EMBL" id="KQ241849">
    <property type="protein sequence ID" value="KNC83260.1"/>
    <property type="molecule type" value="Genomic_DNA"/>
</dbReference>
<keyword evidence="3" id="KW-1185">Reference proteome</keyword>
<keyword evidence="1" id="KW-1133">Transmembrane helix</keyword>
<dbReference type="InterPro" id="IPR011989">
    <property type="entry name" value="ARM-like"/>
</dbReference>
<dbReference type="STRING" id="667725.A0A0L0G2G2"/>
<dbReference type="InterPro" id="IPR016024">
    <property type="entry name" value="ARM-type_fold"/>
</dbReference>
<dbReference type="RefSeq" id="XP_014157162.1">
    <property type="nucleotide sequence ID" value="XM_014301687.1"/>
</dbReference>
<dbReference type="AlphaFoldDB" id="A0A0L0G2G2"/>
<feature type="transmembrane region" description="Helical" evidence="1">
    <location>
        <begin position="15"/>
        <end position="32"/>
    </location>
</feature>
<reference evidence="2 3" key="1">
    <citation type="submission" date="2011-02" db="EMBL/GenBank/DDBJ databases">
        <title>The Genome Sequence of Sphaeroforma arctica JP610.</title>
        <authorList>
            <consortium name="The Broad Institute Genome Sequencing Platform"/>
            <person name="Russ C."/>
            <person name="Cuomo C."/>
            <person name="Young S.K."/>
            <person name="Zeng Q."/>
            <person name="Gargeya S."/>
            <person name="Alvarado L."/>
            <person name="Berlin A."/>
            <person name="Chapman S.B."/>
            <person name="Chen Z."/>
            <person name="Freedman E."/>
            <person name="Gellesch M."/>
            <person name="Goldberg J."/>
            <person name="Griggs A."/>
            <person name="Gujja S."/>
            <person name="Heilman E."/>
            <person name="Heiman D."/>
            <person name="Howarth C."/>
            <person name="Mehta T."/>
            <person name="Neiman D."/>
            <person name="Pearson M."/>
            <person name="Roberts A."/>
            <person name="Saif S."/>
            <person name="Shea T."/>
            <person name="Shenoy N."/>
            <person name="Sisk P."/>
            <person name="Stolte C."/>
            <person name="Sykes S."/>
            <person name="White J."/>
            <person name="Yandava C."/>
            <person name="Burger G."/>
            <person name="Gray M.W."/>
            <person name="Holland P.W.H."/>
            <person name="King N."/>
            <person name="Lang F.B.F."/>
            <person name="Roger A.J."/>
            <person name="Ruiz-Trillo I."/>
            <person name="Haas B."/>
            <person name="Nusbaum C."/>
            <person name="Birren B."/>
        </authorList>
    </citation>
    <scope>NUCLEOTIDE SEQUENCE [LARGE SCALE GENOMIC DNA]</scope>
    <source>
        <strain evidence="2 3">JP610</strain>
    </source>
</reference>
<name>A0A0L0G2G2_9EUKA</name>
<sequence>MLNRMSSPNLVSGNAIAYVAGMTCIFLGSYALEKVREQLNRSLDSNPENFQDGITLDALGQLTRSENVALQRSAAQMLMDRAMHDENLQDIVLSCQNTSDRLDRLKACTTLGLLSKNDENRPKILRCGGLEALAGCLIDADSDLTLKRVTIIGVFDLIYNSDENKDCLVEFGMLPALLEILEVCVYNHMQENVNT</sequence>
<dbReference type="GeneID" id="25904980"/>
<gene>
    <name evidence="2" type="ORF">SARC_04476</name>
</gene>
<evidence type="ECO:0000313" key="2">
    <source>
        <dbReference type="EMBL" id="KNC83260.1"/>
    </source>
</evidence>
<evidence type="ECO:0008006" key="4">
    <source>
        <dbReference type="Google" id="ProtNLM"/>
    </source>
</evidence>
<keyword evidence="1" id="KW-0472">Membrane</keyword>
<accession>A0A0L0G2G2</accession>
<evidence type="ECO:0000256" key="1">
    <source>
        <dbReference type="SAM" id="Phobius"/>
    </source>
</evidence>
<dbReference type="SUPFAM" id="SSF48371">
    <property type="entry name" value="ARM repeat"/>
    <property type="match status" value="1"/>
</dbReference>
<dbReference type="OrthoDB" id="2967263at2759"/>
<protein>
    <recommendedName>
        <fullName evidence="4">Armadillo repeat-containing domain-containing protein</fullName>
    </recommendedName>
</protein>
<dbReference type="Gene3D" id="1.25.10.10">
    <property type="entry name" value="Leucine-rich Repeat Variant"/>
    <property type="match status" value="1"/>
</dbReference>
<keyword evidence="1" id="KW-0812">Transmembrane</keyword>
<organism evidence="2 3">
    <name type="scientific">Sphaeroforma arctica JP610</name>
    <dbReference type="NCBI Taxonomy" id="667725"/>
    <lineage>
        <taxon>Eukaryota</taxon>
        <taxon>Ichthyosporea</taxon>
        <taxon>Ichthyophonida</taxon>
        <taxon>Sphaeroforma</taxon>
    </lineage>
</organism>
<proteinExistence type="predicted"/>
<dbReference type="Proteomes" id="UP000054560">
    <property type="component" value="Unassembled WGS sequence"/>
</dbReference>